<dbReference type="InterPro" id="IPR001478">
    <property type="entry name" value="PDZ"/>
</dbReference>
<dbReference type="Pfam" id="PF05299">
    <property type="entry name" value="Peptidase_M61"/>
    <property type="match status" value="1"/>
</dbReference>
<dbReference type="Gene3D" id="2.30.42.10">
    <property type="match status" value="1"/>
</dbReference>
<gene>
    <name evidence="2" type="ORF">HUW48_26115</name>
</gene>
<evidence type="ECO:0000313" key="3">
    <source>
        <dbReference type="Proteomes" id="UP000514509"/>
    </source>
</evidence>
<evidence type="ECO:0000313" key="2">
    <source>
        <dbReference type="EMBL" id="QMU31289.1"/>
    </source>
</evidence>
<dbReference type="InterPro" id="IPR027268">
    <property type="entry name" value="Peptidase_M4/M1_CTD_sf"/>
</dbReference>
<dbReference type="KEGG" id="add:HUW48_26115"/>
<feature type="domain" description="PDZ" evidence="1">
    <location>
        <begin position="455"/>
        <end position="510"/>
    </location>
</feature>
<accession>A0A7L7LFW8</accession>
<evidence type="ECO:0000259" key="1">
    <source>
        <dbReference type="PROSITE" id="PS50106"/>
    </source>
</evidence>
<dbReference type="Gene3D" id="2.60.40.3650">
    <property type="match status" value="1"/>
</dbReference>
<dbReference type="InterPro" id="IPR036034">
    <property type="entry name" value="PDZ_sf"/>
</dbReference>
<dbReference type="Proteomes" id="UP000514509">
    <property type="component" value="Chromosome"/>
</dbReference>
<dbReference type="Gene3D" id="1.10.390.10">
    <property type="entry name" value="Neutral Protease Domain 2"/>
    <property type="match status" value="1"/>
</dbReference>
<name>A0A7L7LFW8_9BACT</name>
<dbReference type="PIRSF" id="PIRSF016493">
    <property type="entry name" value="Glycyl_aminpptds"/>
    <property type="match status" value="1"/>
</dbReference>
<protein>
    <submittedName>
        <fullName evidence="2">M61 family metallopeptidase</fullName>
    </submittedName>
</protein>
<sequence>MIHYYISFSNPLTFFLQIRMVIPLQNTTEIALQLPAWRPGRYELQNFAQKIQQFKVMDNLQQPVNYRKITKDCWRIYPVNLTEIEVQYNFYAHQLDAGGSWLDETQLYVNPINCLMSVIAREEQPCQLHLSIPNDWQVACGLKQVDKTTLEAANYDELVDCPLIASPSLQHQSYQVHDIPFHIWFQGNCRPGWNRILPDFQRFTEEQLALFQDFPVTEYHFLNEILPYRFYHGVEHGNSTTITLGPGELLMSRDLYKELLGVSCHELFHTWNIKQIRPAEMMPYDYSRENYFRTGYVAEGVTTYYGDYLLARCCIFSAEQYFAELNEVLRKHFDDFGQYHLSVADSSFELWLDGYKPGIPDRKVSIYHKGCIAALLLDLEIRRITSNQKSLDDVMRRLWQEFGKPKMGYTEQDYQRLTEEVAGQSLQNYFDEIIYGTVPVHEPLNEALNYVGCFLWKESNAGVNEAQFGFKTTLNNSSLLVSYIEPNSPAAQVLSTEDELIAVNGRRIEGNLAVLLQNEPAYEVTLFRNKFLRTVTLTADGQQHLAKYTIQKLPIATPEQQHNFKLWLKQEF</sequence>
<reference evidence="2 3" key="1">
    <citation type="submission" date="2020-06" db="EMBL/GenBank/DDBJ databases">
        <authorList>
            <person name="Hwang Y.J."/>
        </authorList>
    </citation>
    <scope>NUCLEOTIDE SEQUENCE [LARGE SCALE GENOMIC DNA]</scope>
    <source>
        <strain evidence="2 3">KUDC8001</strain>
    </source>
</reference>
<keyword evidence="3" id="KW-1185">Reference proteome</keyword>
<reference evidence="2 3" key="2">
    <citation type="submission" date="2020-08" db="EMBL/GenBank/DDBJ databases">
        <title>Adhaeribacter dokdonensis sp. nov., isolated from the rhizosphere of Elymus tsukushiensis, a plant native to the Dokdo Islands, Republic of Korea.</title>
        <authorList>
            <person name="Ghim S.Y."/>
        </authorList>
    </citation>
    <scope>NUCLEOTIDE SEQUENCE [LARGE SCALE GENOMIC DNA]</scope>
    <source>
        <strain evidence="2 3">KUDC8001</strain>
    </source>
</reference>
<dbReference type="InterPro" id="IPR007963">
    <property type="entry name" value="Peptidase_M61_catalytic"/>
</dbReference>
<dbReference type="InterPro" id="IPR040756">
    <property type="entry name" value="Peptidase_M61_N"/>
</dbReference>
<proteinExistence type="predicted"/>
<dbReference type="Pfam" id="PF17899">
    <property type="entry name" value="Peptidase_M61_N"/>
    <property type="match status" value="1"/>
</dbReference>
<organism evidence="2 3">
    <name type="scientific">Adhaeribacter radiodurans</name>
    <dbReference type="NCBI Taxonomy" id="2745197"/>
    <lineage>
        <taxon>Bacteria</taxon>
        <taxon>Pseudomonadati</taxon>
        <taxon>Bacteroidota</taxon>
        <taxon>Cytophagia</taxon>
        <taxon>Cytophagales</taxon>
        <taxon>Hymenobacteraceae</taxon>
        <taxon>Adhaeribacter</taxon>
    </lineage>
</organism>
<dbReference type="PROSITE" id="PS50106">
    <property type="entry name" value="PDZ"/>
    <property type="match status" value="1"/>
</dbReference>
<dbReference type="AlphaFoldDB" id="A0A7L7LFW8"/>
<dbReference type="EMBL" id="CP055153">
    <property type="protein sequence ID" value="QMU31289.1"/>
    <property type="molecule type" value="Genomic_DNA"/>
</dbReference>
<dbReference type="RefSeq" id="WP_182413726.1">
    <property type="nucleotide sequence ID" value="NZ_CP055153.1"/>
</dbReference>
<dbReference type="InterPro" id="IPR024191">
    <property type="entry name" value="Peptidase_M61"/>
</dbReference>
<dbReference type="SUPFAM" id="SSF50156">
    <property type="entry name" value="PDZ domain-like"/>
    <property type="match status" value="1"/>
</dbReference>